<reference evidence="5 6" key="1">
    <citation type="submission" date="2018-11" db="EMBL/GenBank/DDBJ databases">
        <title>Genomes From Bacteria Associated with the Canine Oral Cavity: a Test Case for Automated Genome-Based Taxonomic Assignment.</title>
        <authorList>
            <person name="Coil D.A."/>
            <person name="Jospin G."/>
            <person name="Darling A.E."/>
            <person name="Wallis C."/>
            <person name="Davis I.J."/>
            <person name="Harris S."/>
            <person name="Eisen J.A."/>
            <person name="Holcombe L.J."/>
            <person name="O'Flynn C."/>
        </authorList>
    </citation>
    <scope>NUCLEOTIDE SEQUENCE [LARGE SCALE GENOMIC DNA]</scope>
    <source>
        <strain evidence="5 6">OH770</strain>
    </source>
</reference>
<dbReference type="InterPro" id="IPR051052">
    <property type="entry name" value="Diverse_substrate_MTase"/>
</dbReference>
<proteinExistence type="inferred from homology"/>
<dbReference type="CDD" id="cd02440">
    <property type="entry name" value="AdoMet_MTases"/>
    <property type="match status" value="1"/>
</dbReference>
<evidence type="ECO:0000256" key="3">
    <source>
        <dbReference type="ARBA" id="ARBA00022679"/>
    </source>
</evidence>
<keyword evidence="6" id="KW-1185">Reference proteome</keyword>
<accession>A0A3P1SGD5</accession>
<dbReference type="OrthoDB" id="9797252at2"/>
<comment type="similarity">
    <text evidence="1">Belongs to the methyltransferase superfamily.</text>
</comment>
<evidence type="ECO:0000313" key="6">
    <source>
        <dbReference type="Proteomes" id="UP000280444"/>
    </source>
</evidence>
<sequence>MSKAHSADFSNPFHTPAPLYGRVRPAYPHEAVDAVLGACAAGNIADIGAGTGKLTAMLLDRGARVWAVEPSAAMREQLHALLGGHKRLHVLDATAEVTTLAEHSVDVASYAQSWHWMDAEEAGQEADRIVRPGGHIAILWNQMNVEVPWVHRLTRIMRSGDVHRPDKPPRLPEPWAEPELTMLAWEEHITPESLVELGTTRSSYLRQNESGRARMQENLRWYLYEHLEFSPGRKIFLPYTTQVWVARRRTEL</sequence>
<keyword evidence="2 5" id="KW-0489">Methyltransferase</keyword>
<dbReference type="Proteomes" id="UP000280444">
    <property type="component" value="Unassembled WGS sequence"/>
</dbReference>
<evidence type="ECO:0000256" key="2">
    <source>
        <dbReference type="ARBA" id="ARBA00022603"/>
    </source>
</evidence>
<dbReference type="AlphaFoldDB" id="A0A3P1SGD5"/>
<comment type="caution">
    <text evidence="5">The sequence shown here is derived from an EMBL/GenBank/DDBJ whole genome shotgun (WGS) entry which is preliminary data.</text>
</comment>
<dbReference type="Pfam" id="PF08241">
    <property type="entry name" value="Methyltransf_11"/>
    <property type="match status" value="1"/>
</dbReference>
<protein>
    <submittedName>
        <fullName evidence="5">Class I SAM-dependent methyltransferase</fullName>
    </submittedName>
</protein>
<dbReference type="EMBL" id="RQZF01000002">
    <property type="protein sequence ID" value="RRC96057.1"/>
    <property type="molecule type" value="Genomic_DNA"/>
</dbReference>
<keyword evidence="3 5" id="KW-0808">Transferase</keyword>
<feature type="domain" description="Methyltransferase type 11" evidence="4">
    <location>
        <begin position="46"/>
        <end position="138"/>
    </location>
</feature>
<evidence type="ECO:0000256" key="1">
    <source>
        <dbReference type="ARBA" id="ARBA00008361"/>
    </source>
</evidence>
<evidence type="ECO:0000313" key="5">
    <source>
        <dbReference type="EMBL" id="RRC96057.1"/>
    </source>
</evidence>
<gene>
    <name evidence="5" type="ORF">EII11_03780</name>
</gene>
<dbReference type="GO" id="GO:0008757">
    <property type="term" value="F:S-adenosylmethionine-dependent methyltransferase activity"/>
    <property type="evidence" value="ECO:0007669"/>
    <property type="project" value="InterPro"/>
</dbReference>
<name>A0A3P1SGD5_9ACTO</name>
<dbReference type="SUPFAM" id="SSF53335">
    <property type="entry name" value="S-adenosyl-L-methionine-dependent methyltransferases"/>
    <property type="match status" value="1"/>
</dbReference>
<organism evidence="5 6">
    <name type="scientific">Schaalia canis</name>
    <dbReference type="NCBI Taxonomy" id="100469"/>
    <lineage>
        <taxon>Bacteria</taxon>
        <taxon>Bacillati</taxon>
        <taxon>Actinomycetota</taxon>
        <taxon>Actinomycetes</taxon>
        <taxon>Actinomycetales</taxon>
        <taxon>Actinomycetaceae</taxon>
        <taxon>Schaalia</taxon>
    </lineage>
</organism>
<dbReference type="PANTHER" id="PTHR44942:SF4">
    <property type="entry name" value="METHYLTRANSFERASE TYPE 11 DOMAIN-CONTAINING PROTEIN"/>
    <property type="match status" value="1"/>
</dbReference>
<dbReference type="PANTHER" id="PTHR44942">
    <property type="entry name" value="METHYLTRANSF_11 DOMAIN-CONTAINING PROTEIN"/>
    <property type="match status" value="1"/>
</dbReference>
<dbReference type="GO" id="GO:0032259">
    <property type="term" value="P:methylation"/>
    <property type="evidence" value="ECO:0007669"/>
    <property type="project" value="UniProtKB-KW"/>
</dbReference>
<evidence type="ECO:0000259" key="4">
    <source>
        <dbReference type="Pfam" id="PF08241"/>
    </source>
</evidence>
<dbReference type="InterPro" id="IPR029063">
    <property type="entry name" value="SAM-dependent_MTases_sf"/>
</dbReference>
<dbReference type="InterPro" id="IPR013216">
    <property type="entry name" value="Methyltransf_11"/>
</dbReference>
<dbReference type="Gene3D" id="3.40.50.150">
    <property type="entry name" value="Vaccinia Virus protein VP39"/>
    <property type="match status" value="1"/>
</dbReference>